<dbReference type="Gene3D" id="1.10.510.10">
    <property type="entry name" value="Transferase(Phosphotransferase) domain 1"/>
    <property type="match status" value="1"/>
</dbReference>
<sequence>MSRTKSGADILFDKMRLEQQKNDQLAAVQFLENTLGCSISIDNLHTELKDGVLLCNLVNKLRPDTIKQVGAKDLPFVKMDNITRFLQGARQLGLNTAQLFETIDLFEAKDMTAVINTILTIEKIHTKRKFSEPIIKYKTSLCQDLTHTEDLDTKTQEDIDRSNEGLSTECKEAPDKEVENLDIQENPLTTSDIVSSPTELTNEHEIVANTLVTPEVIHYRHPLDEDAMEPQDESSASQFETKDQRDDRMHKRYLAKLKQGDRFAEAQSHYPDVRDIFAYPPSTHSISKRSSFLEIKVRRRQSLSALDGDVYETGVRPPRSPLRPSSPSVRKNNSISSASFEHRRSRSPRNTYKVSLDSGYGTSIRRRPLNPYFSPPDEPVSFHPVVETRKSLDNLRPAKGHSNVRSSFDEQRLTPSKSTPTAAKESPSCFKDYKNNRKLEEEKLQLIQALKDDGIKEKLSLRSKSNQILAQYQLGNCIGRGQFGSVYRALNLKNGEVVAVKRIKIDDENILADIMREVVMLKAVAHPNVVKYHGFIQKSGYMNIVLEYVENGSLLSTLKAFGAFPEKLVASFGIKILSGLEYLHANEVVHCDLKAANILTTKTGDVKLTDFGVSLNLKIKESDTGRVAGTPNWMAPEVIELRGASVKSDIWSLGCTLIELLTGKPPYADLIAMSALFRIVEDEYPPLPNKISEEMREFLLCCFQKNPDDRPTAAELRHHAWLQANQTYNMIKMHRPARMHTRSLQLLHNIFNLHDTSHAEAELQKDDNKHYTKCTSTPARYKSVSDIPYFEAYGGYAQTVDTLYTDDDYISHCFVKSDFSKQMECKVCGEVMNRQALFCEVCSLICHQHCRPNALSCPPKINKQQPSYDWALSAKVYNHVTSGVRRNKDRRMSEPPRAWTKSNTPTNSIRSSDHKSVSGNLRKLGRAFSSSKGAYKPSDVEGEVNEEYEMASKNGHRSEDCILQ</sequence>
<feature type="region of interest" description="Disordered" evidence="9">
    <location>
        <begin position="392"/>
        <end position="429"/>
    </location>
</feature>
<dbReference type="Pfam" id="PF00069">
    <property type="entry name" value="Pkinase"/>
    <property type="match status" value="1"/>
</dbReference>
<keyword evidence="3" id="KW-0479">Metal-binding</keyword>
<dbReference type="SUPFAM" id="SSF57889">
    <property type="entry name" value="Cysteine-rich domain"/>
    <property type="match status" value="1"/>
</dbReference>
<dbReference type="InterPro" id="IPR017441">
    <property type="entry name" value="Protein_kinase_ATP_BS"/>
</dbReference>
<evidence type="ECO:0000259" key="11">
    <source>
        <dbReference type="PROSITE" id="PS50021"/>
    </source>
</evidence>
<dbReference type="SMART" id="SM00220">
    <property type="entry name" value="S_TKc"/>
    <property type="match status" value="1"/>
</dbReference>
<dbReference type="PRINTS" id="PR00109">
    <property type="entry name" value="TYRKINASE"/>
</dbReference>
<dbReference type="PANTHER" id="PTHR48016:SF56">
    <property type="entry name" value="MAPKK KINASE"/>
    <property type="match status" value="1"/>
</dbReference>
<reference evidence="13" key="1">
    <citation type="submission" date="2020-12" db="EMBL/GenBank/DDBJ databases">
        <title>Metabolic potential, ecology and presence of endohyphal bacteria is reflected in genomic diversity of Mucoromycotina.</title>
        <authorList>
            <person name="Muszewska A."/>
            <person name="Okrasinska A."/>
            <person name="Steczkiewicz K."/>
            <person name="Drgas O."/>
            <person name="Orlowska M."/>
            <person name="Perlinska-Lenart U."/>
            <person name="Aleksandrzak-Piekarczyk T."/>
            <person name="Szatraj K."/>
            <person name="Zielenkiewicz U."/>
            <person name="Pilsyk S."/>
            <person name="Malc E."/>
            <person name="Mieczkowski P."/>
            <person name="Kruszewska J.S."/>
            <person name="Biernat P."/>
            <person name="Pawlowska J."/>
        </authorList>
    </citation>
    <scope>NUCLEOTIDE SEQUENCE</scope>
    <source>
        <strain evidence="13">WA0000067209</strain>
    </source>
</reference>
<organism evidence="13 14">
    <name type="scientific">Mortierella isabellina</name>
    <name type="common">Filamentous fungus</name>
    <name type="synonym">Umbelopsis isabellina</name>
    <dbReference type="NCBI Taxonomy" id="91625"/>
    <lineage>
        <taxon>Eukaryota</taxon>
        <taxon>Fungi</taxon>
        <taxon>Fungi incertae sedis</taxon>
        <taxon>Mucoromycota</taxon>
        <taxon>Mucoromycotina</taxon>
        <taxon>Umbelopsidomycetes</taxon>
        <taxon>Umbelopsidales</taxon>
        <taxon>Umbelopsidaceae</taxon>
        <taxon>Umbelopsis</taxon>
    </lineage>
</organism>
<dbReference type="AlphaFoldDB" id="A0A8H7UEV9"/>
<dbReference type="CDD" id="cd00014">
    <property type="entry name" value="CH_SF"/>
    <property type="match status" value="1"/>
</dbReference>
<dbReference type="PROSITE" id="PS00108">
    <property type="entry name" value="PROTEIN_KINASE_ST"/>
    <property type="match status" value="1"/>
</dbReference>
<feature type="compositionally biased region" description="Acidic residues" evidence="9">
    <location>
        <begin position="940"/>
        <end position="949"/>
    </location>
</feature>
<dbReference type="PROSITE" id="PS00107">
    <property type="entry name" value="PROTEIN_KINASE_ATP"/>
    <property type="match status" value="1"/>
</dbReference>
<dbReference type="InterPro" id="IPR046349">
    <property type="entry name" value="C1-like_sf"/>
</dbReference>
<comment type="caution">
    <text evidence="13">The sequence shown here is derived from an EMBL/GenBank/DDBJ whole genome shotgun (WGS) entry which is preliminary data.</text>
</comment>
<dbReference type="PROSITE" id="PS50011">
    <property type="entry name" value="PROTEIN_KINASE_DOM"/>
    <property type="match status" value="1"/>
</dbReference>
<evidence type="ECO:0000313" key="14">
    <source>
        <dbReference type="Proteomes" id="UP000654370"/>
    </source>
</evidence>
<evidence type="ECO:0000256" key="8">
    <source>
        <dbReference type="PROSITE-ProRule" id="PRU10141"/>
    </source>
</evidence>
<dbReference type="InterPro" id="IPR011009">
    <property type="entry name" value="Kinase-like_dom_sf"/>
</dbReference>
<keyword evidence="6" id="KW-0862">Zinc</keyword>
<dbReference type="CDD" id="cd00029">
    <property type="entry name" value="C1"/>
    <property type="match status" value="1"/>
</dbReference>
<dbReference type="SUPFAM" id="SSF47576">
    <property type="entry name" value="Calponin-homology domain, CH-domain"/>
    <property type="match status" value="1"/>
</dbReference>
<evidence type="ECO:0000256" key="5">
    <source>
        <dbReference type="ARBA" id="ARBA00022777"/>
    </source>
</evidence>
<evidence type="ECO:0000259" key="10">
    <source>
        <dbReference type="PROSITE" id="PS50011"/>
    </source>
</evidence>
<evidence type="ECO:0000259" key="12">
    <source>
        <dbReference type="PROSITE" id="PS50081"/>
    </source>
</evidence>
<dbReference type="InterPro" id="IPR001245">
    <property type="entry name" value="Ser-Thr/Tyr_kinase_cat_dom"/>
</dbReference>
<dbReference type="GO" id="GO:0000165">
    <property type="term" value="P:MAPK cascade"/>
    <property type="evidence" value="ECO:0007669"/>
    <property type="project" value="UniProtKB-ARBA"/>
</dbReference>
<evidence type="ECO:0000313" key="13">
    <source>
        <dbReference type="EMBL" id="KAG2179062.1"/>
    </source>
</evidence>
<evidence type="ECO:0000256" key="1">
    <source>
        <dbReference type="ARBA" id="ARBA00022527"/>
    </source>
</evidence>
<keyword evidence="14" id="KW-1185">Reference proteome</keyword>
<evidence type="ECO:0000256" key="7">
    <source>
        <dbReference type="ARBA" id="ARBA00022840"/>
    </source>
</evidence>
<evidence type="ECO:0000256" key="4">
    <source>
        <dbReference type="ARBA" id="ARBA00022741"/>
    </source>
</evidence>
<keyword evidence="1" id="KW-0723">Serine/threonine-protein kinase</keyword>
<dbReference type="InterPro" id="IPR050538">
    <property type="entry name" value="MAP_kinase_kinase_kinase"/>
</dbReference>
<dbReference type="Proteomes" id="UP000654370">
    <property type="component" value="Unassembled WGS sequence"/>
</dbReference>
<feature type="region of interest" description="Disordered" evidence="9">
    <location>
        <begin position="884"/>
        <end position="964"/>
    </location>
</feature>
<evidence type="ECO:0000256" key="2">
    <source>
        <dbReference type="ARBA" id="ARBA00022679"/>
    </source>
</evidence>
<feature type="domain" description="Protein kinase" evidence="10">
    <location>
        <begin position="472"/>
        <end position="722"/>
    </location>
</feature>
<dbReference type="CDD" id="cd06627">
    <property type="entry name" value="STKc_Cdc7_like"/>
    <property type="match status" value="1"/>
</dbReference>
<keyword evidence="5" id="KW-0418">Kinase</keyword>
<dbReference type="PRINTS" id="PR00888">
    <property type="entry name" value="SM22CALPONIN"/>
</dbReference>
<evidence type="ECO:0000256" key="3">
    <source>
        <dbReference type="ARBA" id="ARBA00022723"/>
    </source>
</evidence>
<dbReference type="InterPro" id="IPR008271">
    <property type="entry name" value="Ser/Thr_kinase_AS"/>
</dbReference>
<feature type="compositionally biased region" description="Polar residues" evidence="9">
    <location>
        <begin position="900"/>
        <end position="910"/>
    </location>
</feature>
<dbReference type="PANTHER" id="PTHR48016">
    <property type="entry name" value="MAP KINASE KINASE KINASE SSK2-RELATED-RELATED"/>
    <property type="match status" value="1"/>
</dbReference>
<dbReference type="InterPro" id="IPR003096">
    <property type="entry name" value="SM22_calponin"/>
</dbReference>
<feature type="binding site" evidence="8">
    <location>
        <position position="501"/>
    </location>
    <ligand>
        <name>ATP</name>
        <dbReference type="ChEBI" id="CHEBI:30616"/>
    </ligand>
</feature>
<dbReference type="GO" id="GO:0004674">
    <property type="term" value="F:protein serine/threonine kinase activity"/>
    <property type="evidence" value="ECO:0007669"/>
    <property type="project" value="UniProtKB-KW"/>
</dbReference>
<dbReference type="PROSITE" id="PS50021">
    <property type="entry name" value="CH"/>
    <property type="match status" value="1"/>
</dbReference>
<accession>A0A8H7UEV9</accession>
<feature type="domain" description="Calponin-homology (CH)" evidence="11">
    <location>
        <begin position="18"/>
        <end position="126"/>
    </location>
</feature>
<proteinExistence type="predicted"/>
<dbReference type="Pfam" id="PF00307">
    <property type="entry name" value="CH"/>
    <property type="match status" value="1"/>
</dbReference>
<dbReference type="SMART" id="SM00033">
    <property type="entry name" value="CH"/>
    <property type="match status" value="1"/>
</dbReference>
<dbReference type="GO" id="GO:0005524">
    <property type="term" value="F:ATP binding"/>
    <property type="evidence" value="ECO:0007669"/>
    <property type="project" value="UniProtKB-UniRule"/>
</dbReference>
<gene>
    <name evidence="13" type="ORF">INT43_001912</name>
</gene>
<dbReference type="InterPro" id="IPR036872">
    <property type="entry name" value="CH_dom_sf"/>
</dbReference>
<dbReference type="GO" id="GO:0046872">
    <property type="term" value="F:metal ion binding"/>
    <property type="evidence" value="ECO:0007669"/>
    <property type="project" value="UniProtKB-KW"/>
</dbReference>
<protein>
    <submittedName>
        <fullName evidence="13">Uncharacterized protein</fullName>
    </submittedName>
</protein>
<dbReference type="PROSITE" id="PS50081">
    <property type="entry name" value="ZF_DAG_PE_2"/>
    <property type="match status" value="1"/>
</dbReference>
<dbReference type="InterPro" id="IPR002219">
    <property type="entry name" value="PKC_DAG/PE"/>
</dbReference>
<keyword evidence="4 8" id="KW-0547">Nucleotide-binding</keyword>
<dbReference type="EMBL" id="JAEPQZ010000007">
    <property type="protein sequence ID" value="KAG2179062.1"/>
    <property type="molecule type" value="Genomic_DNA"/>
</dbReference>
<evidence type="ECO:0000256" key="6">
    <source>
        <dbReference type="ARBA" id="ARBA00022833"/>
    </source>
</evidence>
<feature type="domain" description="Phorbol-ester/DAG-type" evidence="12">
    <location>
        <begin position="811"/>
        <end position="857"/>
    </location>
</feature>
<name>A0A8H7UEV9_MORIS</name>
<feature type="region of interest" description="Disordered" evidence="9">
    <location>
        <begin position="224"/>
        <end position="248"/>
    </location>
</feature>
<dbReference type="InterPro" id="IPR001715">
    <property type="entry name" value="CH_dom"/>
</dbReference>
<feature type="region of interest" description="Disordered" evidence="9">
    <location>
        <begin position="308"/>
        <end position="360"/>
    </location>
</feature>
<dbReference type="Gene3D" id="3.30.60.20">
    <property type="match status" value="1"/>
</dbReference>
<feature type="region of interest" description="Disordered" evidence="9">
    <location>
        <begin position="153"/>
        <end position="176"/>
    </location>
</feature>
<dbReference type="OrthoDB" id="8693905at2759"/>
<dbReference type="InterPro" id="IPR000719">
    <property type="entry name" value="Prot_kinase_dom"/>
</dbReference>
<dbReference type="PROSITE" id="PS00479">
    <property type="entry name" value="ZF_DAG_PE_1"/>
    <property type="match status" value="1"/>
</dbReference>
<dbReference type="Gene3D" id="1.10.418.10">
    <property type="entry name" value="Calponin-like domain"/>
    <property type="match status" value="1"/>
</dbReference>
<dbReference type="SUPFAM" id="SSF56112">
    <property type="entry name" value="Protein kinase-like (PK-like)"/>
    <property type="match status" value="1"/>
</dbReference>
<keyword evidence="2" id="KW-0808">Transferase</keyword>
<keyword evidence="7 8" id="KW-0067">ATP-binding</keyword>
<evidence type="ECO:0000256" key="9">
    <source>
        <dbReference type="SAM" id="MobiDB-lite"/>
    </source>
</evidence>